<comment type="subcellular location">
    <subcellularLocation>
        <location evidence="1">Nucleus</location>
    </subcellularLocation>
</comment>
<evidence type="ECO:0000313" key="11">
    <source>
        <dbReference type="Proteomes" id="UP001217089"/>
    </source>
</evidence>
<feature type="non-terminal residue" evidence="10">
    <location>
        <position position="278"/>
    </location>
</feature>
<keyword evidence="3" id="KW-0677">Repeat</keyword>
<dbReference type="PROSITE" id="PS00028">
    <property type="entry name" value="ZINC_FINGER_C2H2_1"/>
    <property type="match status" value="3"/>
</dbReference>
<keyword evidence="5" id="KW-0862">Zinc</keyword>
<keyword evidence="6" id="KW-0238">DNA-binding</keyword>
<evidence type="ECO:0000256" key="1">
    <source>
        <dbReference type="ARBA" id="ARBA00004123"/>
    </source>
</evidence>
<dbReference type="PANTHER" id="PTHR24391">
    <property type="entry name" value="HISTONE H4 TRANSCRIPTION FACTOR-RELATED"/>
    <property type="match status" value="1"/>
</dbReference>
<evidence type="ECO:0000256" key="3">
    <source>
        <dbReference type="ARBA" id="ARBA00022737"/>
    </source>
</evidence>
<evidence type="ECO:0000256" key="8">
    <source>
        <dbReference type="PROSITE-ProRule" id="PRU00042"/>
    </source>
</evidence>
<dbReference type="Proteomes" id="UP001217089">
    <property type="component" value="Unassembled WGS sequence"/>
</dbReference>
<dbReference type="Gene3D" id="3.30.160.60">
    <property type="entry name" value="Classic Zinc Finger"/>
    <property type="match status" value="4"/>
</dbReference>
<keyword evidence="11" id="KW-1185">Reference proteome</keyword>
<dbReference type="InterPro" id="IPR013087">
    <property type="entry name" value="Znf_C2H2_type"/>
</dbReference>
<feature type="domain" description="C2H2-type" evidence="9">
    <location>
        <begin position="183"/>
        <end position="210"/>
    </location>
</feature>
<evidence type="ECO:0000256" key="4">
    <source>
        <dbReference type="ARBA" id="ARBA00022771"/>
    </source>
</evidence>
<dbReference type="PANTHER" id="PTHR24391:SF18">
    <property type="entry name" value="EG:115C2.6 PROTEIN"/>
    <property type="match status" value="1"/>
</dbReference>
<keyword evidence="4 8" id="KW-0863">Zinc-finger</keyword>
<protein>
    <recommendedName>
        <fullName evidence="9">C2H2-type domain-containing protein</fullName>
    </recommendedName>
</protein>
<feature type="domain" description="C2H2-type" evidence="9">
    <location>
        <begin position="244"/>
        <end position="272"/>
    </location>
</feature>
<gene>
    <name evidence="10" type="ORF">KUTeg_006444</name>
</gene>
<evidence type="ECO:0000256" key="7">
    <source>
        <dbReference type="ARBA" id="ARBA00023242"/>
    </source>
</evidence>
<evidence type="ECO:0000313" key="10">
    <source>
        <dbReference type="EMBL" id="KAJ8316430.1"/>
    </source>
</evidence>
<keyword evidence="7" id="KW-0539">Nucleus</keyword>
<dbReference type="EMBL" id="JARBDR010000328">
    <property type="protein sequence ID" value="KAJ8316430.1"/>
    <property type="molecule type" value="Genomic_DNA"/>
</dbReference>
<organism evidence="10 11">
    <name type="scientific">Tegillarca granosa</name>
    <name type="common">Malaysian cockle</name>
    <name type="synonym">Anadara granosa</name>
    <dbReference type="NCBI Taxonomy" id="220873"/>
    <lineage>
        <taxon>Eukaryota</taxon>
        <taxon>Metazoa</taxon>
        <taxon>Spiralia</taxon>
        <taxon>Lophotrochozoa</taxon>
        <taxon>Mollusca</taxon>
        <taxon>Bivalvia</taxon>
        <taxon>Autobranchia</taxon>
        <taxon>Pteriomorphia</taxon>
        <taxon>Arcoida</taxon>
        <taxon>Arcoidea</taxon>
        <taxon>Arcidae</taxon>
        <taxon>Tegillarca</taxon>
    </lineage>
</organism>
<reference evidence="10 11" key="1">
    <citation type="submission" date="2022-12" db="EMBL/GenBank/DDBJ databases">
        <title>Chromosome-level genome of Tegillarca granosa.</title>
        <authorList>
            <person name="Kim J."/>
        </authorList>
    </citation>
    <scope>NUCLEOTIDE SEQUENCE [LARGE SCALE GENOMIC DNA]</scope>
    <source>
        <strain evidence="10">Teg-2019</strain>
        <tissue evidence="10">Adductor muscle</tissue>
    </source>
</reference>
<dbReference type="SUPFAM" id="SSF57667">
    <property type="entry name" value="beta-beta-alpha zinc fingers"/>
    <property type="match status" value="3"/>
</dbReference>
<feature type="domain" description="C2H2-type" evidence="9">
    <location>
        <begin position="154"/>
        <end position="182"/>
    </location>
</feature>
<dbReference type="InterPro" id="IPR051574">
    <property type="entry name" value="ZnF_E-box_Homeobox"/>
</dbReference>
<evidence type="ECO:0000256" key="6">
    <source>
        <dbReference type="ARBA" id="ARBA00023125"/>
    </source>
</evidence>
<dbReference type="PROSITE" id="PS50157">
    <property type="entry name" value="ZINC_FINGER_C2H2_2"/>
    <property type="match status" value="4"/>
</dbReference>
<dbReference type="Pfam" id="PF00096">
    <property type="entry name" value="zf-C2H2"/>
    <property type="match status" value="2"/>
</dbReference>
<proteinExistence type="predicted"/>
<keyword evidence="2" id="KW-0479">Metal-binding</keyword>
<feature type="domain" description="C2H2-type" evidence="9">
    <location>
        <begin position="94"/>
        <end position="123"/>
    </location>
</feature>
<evidence type="ECO:0000256" key="5">
    <source>
        <dbReference type="ARBA" id="ARBA00022833"/>
    </source>
</evidence>
<accession>A0ABQ9FGK6</accession>
<comment type="caution">
    <text evidence="10">The sequence shown here is derived from an EMBL/GenBank/DDBJ whole genome shotgun (WGS) entry which is preliminary data.</text>
</comment>
<name>A0ABQ9FGK6_TEGGR</name>
<evidence type="ECO:0000256" key="2">
    <source>
        <dbReference type="ARBA" id="ARBA00022723"/>
    </source>
</evidence>
<sequence>MQVVGALTDFHRHSYFHCFHIKIKNIGQLLIEKTKNQGCLLDTQSRNLIPELPERLQCGWKQCDTILDNPEVFYRHVDNHSLNFPEGRNIKNGCKCDWEGCEIVTKDRYKLKEHLRSHTQERIVGCPTCGGLFSSRTKFFDHLRRQDEQSFNQYKCPFCDMTCPTPSSLKSHIRYRHTSEKPFKCDLCNHSTKTVADLRKHLESHNQEVPFRCHISNCDYTARCYSSLANHFKKTHQDIEVQKYACHVCKSVFTRGGTLTKHLKKNHNFKWPSGHSRF</sequence>
<dbReference type="SMART" id="SM00355">
    <property type="entry name" value="ZnF_C2H2"/>
    <property type="match status" value="7"/>
</dbReference>
<dbReference type="InterPro" id="IPR036236">
    <property type="entry name" value="Znf_C2H2_sf"/>
</dbReference>
<evidence type="ECO:0000259" key="9">
    <source>
        <dbReference type="PROSITE" id="PS50157"/>
    </source>
</evidence>